<name>A0A517QWR6_9PLAN</name>
<gene>
    <name evidence="3" type="ORF">Pan189_03990</name>
</gene>
<dbReference type="KEGG" id="svp:Pan189_03990"/>
<evidence type="ECO:0000256" key="2">
    <source>
        <dbReference type="SAM" id="Phobius"/>
    </source>
</evidence>
<dbReference type="CDD" id="cd00081">
    <property type="entry name" value="Hint"/>
    <property type="match status" value="1"/>
</dbReference>
<feature type="compositionally biased region" description="Basic and acidic residues" evidence="1">
    <location>
        <begin position="54"/>
        <end position="71"/>
    </location>
</feature>
<sequence>MKPQGWQLLATGWDTSATPDGVGDVGVDLNNEFDLNGGLDQSEPQRFLSTPPEPVERIEEPQRVDAPLERPRRSRNSLWRSVIGLTLLLGSAAVLAGSFFLGEATATAVSTAAIATPAEFDTSHRKPIEDIKVGDRVLARDEHGEAIGWQEVDEIYERTSDHLRFLKVRSESGETQTFETTDEHPFWSANREAWIDAGELKAGEKLTGPDGQTHTVVFTEREEHPEGVAVYNFRVAEAHTYYVAAVDAPRGPPVLVHNATYTEPTLPNKTILERKGVRVEHYTRSNDHLPAHAHVYGQGLGTRIGANGKPLDGDRPLSAAQKTVITENKRDIRKAINQIRKWWRWKLYFEGK</sequence>
<evidence type="ECO:0008006" key="5">
    <source>
        <dbReference type="Google" id="ProtNLM"/>
    </source>
</evidence>
<dbReference type="InterPro" id="IPR036844">
    <property type="entry name" value="Hint_dom_sf"/>
</dbReference>
<feature type="transmembrane region" description="Helical" evidence="2">
    <location>
        <begin position="78"/>
        <end position="101"/>
    </location>
</feature>
<dbReference type="OrthoDB" id="285999at2"/>
<evidence type="ECO:0000313" key="3">
    <source>
        <dbReference type="EMBL" id="QDT36044.1"/>
    </source>
</evidence>
<evidence type="ECO:0000256" key="1">
    <source>
        <dbReference type="SAM" id="MobiDB-lite"/>
    </source>
</evidence>
<organism evidence="3 4">
    <name type="scientific">Stratiformator vulcanicus</name>
    <dbReference type="NCBI Taxonomy" id="2527980"/>
    <lineage>
        <taxon>Bacteria</taxon>
        <taxon>Pseudomonadati</taxon>
        <taxon>Planctomycetota</taxon>
        <taxon>Planctomycetia</taxon>
        <taxon>Planctomycetales</taxon>
        <taxon>Planctomycetaceae</taxon>
        <taxon>Stratiformator</taxon>
    </lineage>
</organism>
<keyword evidence="2" id="KW-0472">Membrane</keyword>
<dbReference type="Gene3D" id="2.170.16.10">
    <property type="entry name" value="Hedgehog/Intein (Hint) domain"/>
    <property type="match status" value="1"/>
</dbReference>
<feature type="region of interest" description="Disordered" evidence="1">
    <location>
        <begin position="35"/>
        <end position="71"/>
    </location>
</feature>
<keyword evidence="4" id="KW-1185">Reference proteome</keyword>
<keyword evidence="2" id="KW-1133">Transmembrane helix</keyword>
<dbReference type="Proteomes" id="UP000317318">
    <property type="component" value="Chromosome"/>
</dbReference>
<evidence type="ECO:0000313" key="4">
    <source>
        <dbReference type="Proteomes" id="UP000317318"/>
    </source>
</evidence>
<dbReference type="SUPFAM" id="SSF51294">
    <property type="entry name" value="Hedgehog/intein (Hint) domain"/>
    <property type="match status" value="1"/>
</dbReference>
<dbReference type="EMBL" id="CP036268">
    <property type="protein sequence ID" value="QDT36044.1"/>
    <property type="molecule type" value="Genomic_DNA"/>
</dbReference>
<proteinExistence type="predicted"/>
<protein>
    <recommendedName>
        <fullName evidence="5">Intein C-terminal splicing domain-containing protein</fullName>
    </recommendedName>
</protein>
<dbReference type="RefSeq" id="WP_145362279.1">
    <property type="nucleotide sequence ID" value="NZ_CP036268.1"/>
</dbReference>
<reference evidence="3 4" key="1">
    <citation type="submission" date="2019-02" db="EMBL/GenBank/DDBJ databases">
        <title>Deep-cultivation of Planctomycetes and their phenomic and genomic characterization uncovers novel biology.</title>
        <authorList>
            <person name="Wiegand S."/>
            <person name="Jogler M."/>
            <person name="Boedeker C."/>
            <person name="Pinto D."/>
            <person name="Vollmers J."/>
            <person name="Rivas-Marin E."/>
            <person name="Kohn T."/>
            <person name="Peeters S.H."/>
            <person name="Heuer A."/>
            <person name="Rast P."/>
            <person name="Oberbeckmann S."/>
            <person name="Bunk B."/>
            <person name="Jeske O."/>
            <person name="Meyerdierks A."/>
            <person name="Storesund J.E."/>
            <person name="Kallscheuer N."/>
            <person name="Luecker S."/>
            <person name="Lage O.M."/>
            <person name="Pohl T."/>
            <person name="Merkel B.J."/>
            <person name="Hornburger P."/>
            <person name="Mueller R.-W."/>
            <person name="Bruemmer F."/>
            <person name="Labrenz M."/>
            <person name="Spormann A.M."/>
            <person name="Op den Camp H."/>
            <person name="Overmann J."/>
            <person name="Amann R."/>
            <person name="Jetten M.S.M."/>
            <person name="Mascher T."/>
            <person name="Medema M.H."/>
            <person name="Devos D.P."/>
            <person name="Kaster A.-K."/>
            <person name="Ovreas L."/>
            <person name="Rohde M."/>
            <person name="Galperin M.Y."/>
            <person name="Jogler C."/>
        </authorList>
    </citation>
    <scope>NUCLEOTIDE SEQUENCE [LARGE SCALE GENOMIC DNA]</scope>
    <source>
        <strain evidence="3 4">Pan189</strain>
    </source>
</reference>
<accession>A0A517QWR6</accession>
<dbReference type="Pfam" id="PF07591">
    <property type="entry name" value="PT-HINT"/>
    <property type="match status" value="1"/>
</dbReference>
<keyword evidence="2" id="KW-0812">Transmembrane</keyword>
<dbReference type="AlphaFoldDB" id="A0A517QWR6"/>